<protein>
    <submittedName>
        <fullName evidence="2">Alpha/beta hydrolase</fullName>
    </submittedName>
</protein>
<evidence type="ECO:0000313" key="3">
    <source>
        <dbReference type="Proteomes" id="UP001396898"/>
    </source>
</evidence>
<sequence>MAIKQYEAAVEAGARNPKLGNTCQQDWVTGDTPLEVLVRGSRGTELFLSAHGPPRDAGQPVVIFEAGIGACSSSWGPVRRFLDPRIRSYCYDRAGYGRSPPAPAKSRRRTAETLAAELFDTLASAGVLPPYILVAHSFGALVARELVEMLGPFDVAGLVLVDANQERAYKLIEEPLKPLASLAGPRGLALLDQSGMLAGGDRYTADEMHRLTLDAEREAKENTSAGEAALLEVSSELLARKGQFEAMALMMQPVTVIRGDTKRDYRRVIAATRRRPDLDAEDRRVLERLHEFVENEFDGRDKDLQREQLLLSANSRFVQALESGHAVIATEPQLVADEVSSIWESCLGGRL</sequence>
<dbReference type="InterPro" id="IPR050266">
    <property type="entry name" value="AB_hydrolase_sf"/>
</dbReference>
<accession>A0ABR1R6Z6</accession>
<dbReference type="InterPro" id="IPR000073">
    <property type="entry name" value="AB_hydrolase_1"/>
</dbReference>
<organism evidence="2 3">
    <name type="scientific">Apiospora marii</name>
    <dbReference type="NCBI Taxonomy" id="335849"/>
    <lineage>
        <taxon>Eukaryota</taxon>
        <taxon>Fungi</taxon>
        <taxon>Dikarya</taxon>
        <taxon>Ascomycota</taxon>
        <taxon>Pezizomycotina</taxon>
        <taxon>Sordariomycetes</taxon>
        <taxon>Xylariomycetidae</taxon>
        <taxon>Amphisphaeriales</taxon>
        <taxon>Apiosporaceae</taxon>
        <taxon>Apiospora</taxon>
    </lineage>
</organism>
<dbReference type="EMBL" id="JAQQWI010000018">
    <property type="protein sequence ID" value="KAK8001565.1"/>
    <property type="molecule type" value="Genomic_DNA"/>
</dbReference>
<dbReference type="Gene3D" id="3.40.50.1820">
    <property type="entry name" value="alpha/beta hydrolase"/>
    <property type="match status" value="1"/>
</dbReference>
<evidence type="ECO:0000313" key="2">
    <source>
        <dbReference type="EMBL" id="KAK8001565.1"/>
    </source>
</evidence>
<keyword evidence="3" id="KW-1185">Reference proteome</keyword>
<reference evidence="2 3" key="1">
    <citation type="submission" date="2023-01" db="EMBL/GenBank/DDBJ databases">
        <title>Analysis of 21 Apiospora genomes using comparative genomics revels a genus with tremendous synthesis potential of carbohydrate active enzymes and secondary metabolites.</title>
        <authorList>
            <person name="Sorensen T."/>
        </authorList>
    </citation>
    <scope>NUCLEOTIDE SEQUENCE [LARGE SCALE GENOMIC DNA]</scope>
    <source>
        <strain evidence="2 3">CBS 20057</strain>
    </source>
</reference>
<dbReference type="Pfam" id="PF12697">
    <property type="entry name" value="Abhydrolase_6"/>
    <property type="match status" value="1"/>
</dbReference>
<evidence type="ECO:0000259" key="1">
    <source>
        <dbReference type="Pfam" id="PF12697"/>
    </source>
</evidence>
<dbReference type="PANTHER" id="PTHR43798">
    <property type="entry name" value="MONOACYLGLYCEROL LIPASE"/>
    <property type="match status" value="1"/>
</dbReference>
<keyword evidence="2" id="KW-0378">Hydrolase</keyword>
<proteinExistence type="predicted"/>
<feature type="domain" description="AB hydrolase-1" evidence="1">
    <location>
        <begin position="66"/>
        <end position="337"/>
    </location>
</feature>
<comment type="caution">
    <text evidence="2">The sequence shown here is derived from an EMBL/GenBank/DDBJ whole genome shotgun (WGS) entry which is preliminary data.</text>
</comment>
<dbReference type="PANTHER" id="PTHR43798:SF33">
    <property type="entry name" value="HYDROLASE, PUTATIVE (AFU_ORTHOLOGUE AFUA_2G14860)-RELATED"/>
    <property type="match status" value="1"/>
</dbReference>
<dbReference type="Proteomes" id="UP001396898">
    <property type="component" value="Unassembled WGS sequence"/>
</dbReference>
<gene>
    <name evidence="2" type="ORF">PG991_013787</name>
</gene>
<dbReference type="SUPFAM" id="SSF53474">
    <property type="entry name" value="alpha/beta-Hydrolases"/>
    <property type="match status" value="1"/>
</dbReference>
<dbReference type="InterPro" id="IPR029058">
    <property type="entry name" value="AB_hydrolase_fold"/>
</dbReference>
<name>A0ABR1R6Z6_9PEZI</name>
<dbReference type="GO" id="GO:0016787">
    <property type="term" value="F:hydrolase activity"/>
    <property type="evidence" value="ECO:0007669"/>
    <property type="project" value="UniProtKB-KW"/>
</dbReference>